<comment type="caution">
    <text evidence="1">The sequence shown here is derived from an EMBL/GenBank/DDBJ whole genome shotgun (WGS) entry which is preliminary data.</text>
</comment>
<evidence type="ECO:0000313" key="1">
    <source>
        <dbReference type="EMBL" id="KAK1687620.1"/>
    </source>
</evidence>
<dbReference type="EMBL" id="JAHMHR010000014">
    <property type="protein sequence ID" value="KAK1687620.1"/>
    <property type="molecule type" value="Genomic_DNA"/>
</dbReference>
<reference evidence="1" key="1">
    <citation type="submission" date="2021-06" db="EMBL/GenBank/DDBJ databases">
        <title>Comparative genomics, transcriptomics and evolutionary studies reveal genomic signatures of adaptation to plant cell wall in hemibiotrophic fungi.</title>
        <authorList>
            <consortium name="DOE Joint Genome Institute"/>
            <person name="Baroncelli R."/>
            <person name="Diaz J.F."/>
            <person name="Benocci T."/>
            <person name="Peng M."/>
            <person name="Battaglia E."/>
            <person name="Haridas S."/>
            <person name="Andreopoulos W."/>
            <person name="Labutti K."/>
            <person name="Pangilinan J."/>
            <person name="Floch G.L."/>
            <person name="Makela M.R."/>
            <person name="Henrissat B."/>
            <person name="Grigoriev I.V."/>
            <person name="Crouch J.A."/>
            <person name="De Vries R.P."/>
            <person name="Sukno S.A."/>
            <person name="Thon M.R."/>
        </authorList>
    </citation>
    <scope>NUCLEOTIDE SEQUENCE</scope>
    <source>
        <strain evidence="1">CBS 193.32</strain>
    </source>
</reference>
<dbReference type="RefSeq" id="XP_060431315.1">
    <property type="nucleotide sequence ID" value="XM_060574513.1"/>
</dbReference>
<dbReference type="Proteomes" id="UP001224890">
    <property type="component" value="Unassembled WGS sequence"/>
</dbReference>
<dbReference type="GeneID" id="85459039"/>
<organism evidence="1 2">
    <name type="scientific">Colletotrichum godetiae</name>
    <dbReference type="NCBI Taxonomy" id="1209918"/>
    <lineage>
        <taxon>Eukaryota</taxon>
        <taxon>Fungi</taxon>
        <taxon>Dikarya</taxon>
        <taxon>Ascomycota</taxon>
        <taxon>Pezizomycotina</taxon>
        <taxon>Sordariomycetes</taxon>
        <taxon>Hypocreomycetidae</taxon>
        <taxon>Glomerellales</taxon>
        <taxon>Glomerellaceae</taxon>
        <taxon>Colletotrichum</taxon>
        <taxon>Colletotrichum acutatum species complex</taxon>
    </lineage>
</organism>
<gene>
    <name evidence="1" type="ORF">BDP55DRAFT_658944</name>
</gene>
<sequence length="137" mass="15374">MQRTTVGDRGWLVGYRNVSMYVIRRSSGTSKKSLESLFPSSFTAVTSACRAQQGRENWERASGGEREKGVPVLRSTVIDNPVWKTICSDPRACIGKREPTALKWKSGCGNLFPSSTTECGKDRGLRLHCFFCFFLKR</sequence>
<name>A0AAJ0ARS8_9PEZI</name>
<accession>A0AAJ0ARS8</accession>
<keyword evidence="2" id="KW-1185">Reference proteome</keyword>
<proteinExistence type="predicted"/>
<dbReference type="AlphaFoldDB" id="A0AAJ0ARS8"/>
<evidence type="ECO:0000313" key="2">
    <source>
        <dbReference type="Proteomes" id="UP001224890"/>
    </source>
</evidence>
<protein>
    <submittedName>
        <fullName evidence="1">Uncharacterized protein</fullName>
    </submittedName>
</protein>